<dbReference type="EMBL" id="JADFTS010000005">
    <property type="protein sequence ID" value="KAF9604230.1"/>
    <property type="molecule type" value="Genomic_DNA"/>
</dbReference>
<accession>A0A835HR16</accession>
<feature type="transmembrane region" description="Helical" evidence="1">
    <location>
        <begin position="150"/>
        <end position="169"/>
    </location>
</feature>
<dbReference type="SUPFAM" id="SSF51905">
    <property type="entry name" value="FAD/NAD(P)-binding domain"/>
    <property type="match status" value="1"/>
</dbReference>
<sequence length="194" mass="21314">MRVAVIGVGISGLVSAYVLAKEGVDVLLYEKEDYLGGHATTVTMDGVDLDLGFMIFNRASHYFLMFSVAGATCYGNGWLDHTLMLDMGLYDSLPCLLLLGLVLYVQSKMMVMAVISFAALIFHTFFSWLLMLKLGWGLVGAAVVPNASWWFINGAQLLYIFSGTCGRAWSGFSMKAFENLWGFVRLSIASTVML</sequence>
<comment type="caution">
    <text evidence="2">The sequence shown here is derived from an EMBL/GenBank/DDBJ whole genome shotgun (WGS) entry which is preliminary data.</text>
</comment>
<dbReference type="PRINTS" id="PR00419">
    <property type="entry name" value="ADXRDTASE"/>
</dbReference>
<dbReference type="AlphaFoldDB" id="A0A835HR16"/>
<keyword evidence="1" id="KW-0812">Transmembrane</keyword>
<proteinExistence type="predicted"/>
<keyword evidence="3" id="KW-1185">Reference proteome</keyword>
<evidence type="ECO:0000256" key="1">
    <source>
        <dbReference type="SAM" id="Phobius"/>
    </source>
</evidence>
<dbReference type="OrthoDB" id="5977668at2759"/>
<keyword evidence="1" id="KW-0472">Membrane</keyword>
<keyword evidence="1" id="KW-1133">Transmembrane helix</keyword>
<reference evidence="2 3" key="1">
    <citation type="submission" date="2020-10" db="EMBL/GenBank/DDBJ databases">
        <title>The Coptis chinensis genome and diversification of protoberbering-type alkaloids.</title>
        <authorList>
            <person name="Wang B."/>
            <person name="Shu S."/>
            <person name="Song C."/>
            <person name="Liu Y."/>
        </authorList>
    </citation>
    <scope>NUCLEOTIDE SEQUENCE [LARGE SCALE GENOMIC DNA]</scope>
    <source>
        <strain evidence="2">HL-2020</strain>
        <tissue evidence="2">Leaf</tissue>
    </source>
</reference>
<protein>
    <submittedName>
        <fullName evidence="2">Uncharacterized protein</fullName>
    </submittedName>
</protein>
<name>A0A835HR16_9MAGN</name>
<dbReference type="Pfam" id="PF13450">
    <property type="entry name" value="NAD_binding_8"/>
    <property type="match status" value="1"/>
</dbReference>
<gene>
    <name evidence="2" type="ORF">IFM89_004936</name>
</gene>
<feature type="transmembrane region" description="Helical" evidence="1">
    <location>
        <begin position="87"/>
        <end position="104"/>
    </location>
</feature>
<dbReference type="PANTHER" id="PTHR11206">
    <property type="entry name" value="MULTIDRUG RESISTANCE PROTEIN"/>
    <property type="match status" value="1"/>
</dbReference>
<evidence type="ECO:0000313" key="3">
    <source>
        <dbReference type="Proteomes" id="UP000631114"/>
    </source>
</evidence>
<dbReference type="Proteomes" id="UP000631114">
    <property type="component" value="Unassembled WGS sequence"/>
</dbReference>
<dbReference type="InterPro" id="IPR036188">
    <property type="entry name" value="FAD/NAD-bd_sf"/>
</dbReference>
<organism evidence="2 3">
    <name type="scientific">Coptis chinensis</name>
    <dbReference type="NCBI Taxonomy" id="261450"/>
    <lineage>
        <taxon>Eukaryota</taxon>
        <taxon>Viridiplantae</taxon>
        <taxon>Streptophyta</taxon>
        <taxon>Embryophyta</taxon>
        <taxon>Tracheophyta</taxon>
        <taxon>Spermatophyta</taxon>
        <taxon>Magnoliopsida</taxon>
        <taxon>Ranunculales</taxon>
        <taxon>Ranunculaceae</taxon>
        <taxon>Coptidoideae</taxon>
        <taxon>Coptis</taxon>
    </lineage>
</organism>
<evidence type="ECO:0000313" key="2">
    <source>
        <dbReference type="EMBL" id="KAF9604230.1"/>
    </source>
</evidence>
<dbReference type="Gene3D" id="3.50.50.60">
    <property type="entry name" value="FAD/NAD(P)-binding domain"/>
    <property type="match status" value="1"/>
</dbReference>
<feature type="transmembrane region" description="Helical" evidence="1">
    <location>
        <begin position="111"/>
        <end position="130"/>
    </location>
</feature>